<comment type="caution">
    <text evidence="1">The sequence shown here is derived from an EMBL/GenBank/DDBJ whole genome shotgun (WGS) entry which is preliminary data.</text>
</comment>
<sequence length="59" mass="7045">MTMFQHRHYEAIAKIFKDTQAIGDDEQLKTLIYEFMGMFNQDNERFSLSRFYKACGLSK</sequence>
<dbReference type="EMBL" id="LAZR01001010">
    <property type="protein sequence ID" value="KKN52657.1"/>
    <property type="molecule type" value="Genomic_DNA"/>
</dbReference>
<protein>
    <submittedName>
        <fullName evidence="1">Uncharacterized protein</fullName>
    </submittedName>
</protein>
<proteinExistence type="predicted"/>
<name>A0A0F9RS28_9ZZZZ</name>
<dbReference type="AlphaFoldDB" id="A0A0F9RS28"/>
<accession>A0A0F9RS28</accession>
<reference evidence="1" key="1">
    <citation type="journal article" date="2015" name="Nature">
        <title>Complex archaea that bridge the gap between prokaryotes and eukaryotes.</title>
        <authorList>
            <person name="Spang A."/>
            <person name="Saw J.H."/>
            <person name="Jorgensen S.L."/>
            <person name="Zaremba-Niedzwiedzka K."/>
            <person name="Martijn J."/>
            <person name="Lind A.E."/>
            <person name="van Eijk R."/>
            <person name="Schleper C."/>
            <person name="Guy L."/>
            <person name="Ettema T.J."/>
        </authorList>
    </citation>
    <scope>NUCLEOTIDE SEQUENCE</scope>
</reference>
<evidence type="ECO:0000313" key="1">
    <source>
        <dbReference type="EMBL" id="KKN52657.1"/>
    </source>
</evidence>
<gene>
    <name evidence="1" type="ORF">LCGC14_0610510</name>
</gene>
<organism evidence="1">
    <name type="scientific">marine sediment metagenome</name>
    <dbReference type="NCBI Taxonomy" id="412755"/>
    <lineage>
        <taxon>unclassified sequences</taxon>
        <taxon>metagenomes</taxon>
        <taxon>ecological metagenomes</taxon>
    </lineage>
</organism>